<evidence type="ECO:0000259" key="6">
    <source>
        <dbReference type="Pfam" id="PF08281"/>
    </source>
</evidence>
<dbReference type="Gene3D" id="1.10.1740.10">
    <property type="match status" value="1"/>
</dbReference>
<evidence type="ECO:0000256" key="5">
    <source>
        <dbReference type="ARBA" id="ARBA00023163"/>
    </source>
</evidence>
<dbReference type="InterPro" id="IPR014284">
    <property type="entry name" value="RNA_pol_sigma-70_dom"/>
</dbReference>
<dbReference type="HOGENOM" id="CLU_1018026_0_0_0"/>
<evidence type="ECO:0000256" key="3">
    <source>
        <dbReference type="ARBA" id="ARBA00023082"/>
    </source>
</evidence>
<dbReference type="EMBL" id="DF820456">
    <property type="protein sequence ID" value="GAK50607.1"/>
    <property type="molecule type" value="Genomic_DNA"/>
</dbReference>
<dbReference type="NCBIfam" id="TIGR02937">
    <property type="entry name" value="sigma70-ECF"/>
    <property type="match status" value="1"/>
</dbReference>
<evidence type="ECO:0000313" key="8">
    <source>
        <dbReference type="Proteomes" id="UP000030700"/>
    </source>
</evidence>
<dbReference type="GO" id="GO:0000428">
    <property type="term" value="C:DNA-directed RNA polymerase complex"/>
    <property type="evidence" value="ECO:0007669"/>
    <property type="project" value="UniProtKB-KW"/>
</dbReference>
<comment type="similarity">
    <text evidence="1">Belongs to the sigma-70 factor family. ECF subfamily.</text>
</comment>
<keyword evidence="7" id="KW-0240">DNA-directed RNA polymerase</keyword>
<evidence type="ECO:0000256" key="1">
    <source>
        <dbReference type="ARBA" id="ARBA00010641"/>
    </source>
</evidence>
<dbReference type="InterPro" id="IPR013324">
    <property type="entry name" value="RNA_pol_sigma_r3/r4-like"/>
</dbReference>
<feature type="domain" description="RNA polymerase sigma factor 70 region 4 type 2" evidence="6">
    <location>
        <begin position="197"/>
        <end position="242"/>
    </location>
</feature>
<evidence type="ECO:0000256" key="2">
    <source>
        <dbReference type="ARBA" id="ARBA00023015"/>
    </source>
</evidence>
<dbReference type="SUPFAM" id="SSF88946">
    <property type="entry name" value="Sigma2 domain of RNA polymerase sigma factors"/>
    <property type="match status" value="1"/>
</dbReference>
<dbReference type="STRING" id="1499966.U14_01840"/>
<dbReference type="InterPro" id="IPR039425">
    <property type="entry name" value="RNA_pol_sigma-70-like"/>
</dbReference>
<dbReference type="PANTHER" id="PTHR43133">
    <property type="entry name" value="RNA POLYMERASE ECF-TYPE SIGMA FACTO"/>
    <property type="match status" value="1"/>
</dbReference>
<dbReference type="GO" id="GO:0016987">
    <property type="term" value="F:sigma factor activity"/>
    <property type="evidence" value="ECO:0007669"/>
    <property type="project" value="UniProtKB-KW"/>
</dbReference>
<dbReference type="Gene3D" id="1.10.10.10">
    <property type="entry name" value="Winged helix-like DNA-binding domain superfamily/Winged helix DNA-binding domain"/>
    <property type="match status" value="1"/>
</dbReference>
<keyword evidence="5" id="KW-0804">Transcription</keyword>
<dbReference type="InterPro" id="IPR013325">
    <property type="entry name" value="RNA_pol_sigma_r2"/>
</dbReference>
<dbReference type="CDD" id="cd06171">
    <property type="entry name" value="Sigma70_r4"/>
    <property type="match status" value="1"/>
</dbReference>
<dbReference type="InterPro" id="IPR013249">
    <property type="entry name" value="RNA_pol_sigma70_r4_t2"/>
</dbReference>
<accession>A0A0S6VX70</accession>
<dbReference type="Proteomes" id="UP000030700">
    <property type="component" value="Unassembled WGS sequence"/>
</dbReference>
<protein>
    <submittedName>
        <fullName evidence="7">DNA-directed RNA polymerase specialized sigma subunit</fullName>
    </submittedName>
</protein>
<name>A0A0S6VX70_9BACT</name>
<dbReference type="PANTHER" id="PTHR43133:SF8">
    <property type="entry name" value="RNA POLYMERASE SIGMA FACTOR HI_1459-RELATED"/>
    <property type="match status" value="1"/>
</dbReference>
<dbReference type="InterPro" id="IPR036388">
    <property type="entry name" value="WH-like_DNA-bd_sf"/>
</dbReference>
<keyword evidence="3" id="KW-0731">Sigma factor</keyword>
<evidence type="ECO:0000256" key="4">
    <source>
        <dbReference type="ARBA" id="ARBA00023125"/>
    </source>
</evidence>
<sequence length="273" mass="31335">MKKPAQDWQALWDMARNGARHADQAFGELFQGYLLPEVIEPYARKMLGDGLKEAEDIAQEVAKKLLEGQCYAQPRMATLAQLKGYVWRMTHNSCVNMLSQKSCRRFAVTAQALEHMRTLKVPPETLARLQAIDAKPVSKPTFLKAIRKALGTESLLSETAILNACELKAKWKVSLDNVHLAERFSNQAEMETRERETIDAIYQTLTKDEREMLDLRFFQELTLEEIAQRLNTQPSTADSRLKSLYKKIRANQELRACWDDYLKSLNLSERLDA</sequence>
<organism evidence="7">
    <name type="scientific">Candidatus Moduliflexus flocculans</name>
    <dbReference type="NCBI Taxonomy" id="1499966"/>
    <lineage>
        <taxon>Bacteria</taxon>
        <taxon>Candidatus Moduliflexota</taxon>
        <taxon>Candidatus Moduliflexia</taxon>
        <taxon>Candidatus Moduliflexales</taxon>
        <taxon>Candidatus Moduliflexaceae</taxon>
    </lineage>
</organism>
<dbReference type="GO" id="GO:0003677">
    <property type="term" value="F:DNA binding"/>
    <property type="evidence" value="ECO:0007669"/>
    <property type="project" value="UniProtKB-KW"/>
</dbReference>
<keyword evidence="8" id="KW-1185">Reference proteome</keyword>
<reference evidence="7" key="1">
    <citation type="journal article" date="2015" name="PeerJ">
        <title>First genomic representation of candidate bacterial phylum KSB3 points to enhanced environmental sensing as a trigger of wastewater bulking.</title>
        <authorList>
            <person name="Sekiguchi Y."/>
            <person name="Ohashi A."/>
            <person name="Parks D.H."/>
            <person name="Yamauchi T."/>
            <person name="Tyson G.W."/>
            <person name="Hugenholtz P."/>
        </authorList>
    </citation>
    <scope>NUCLEOTIDE SEQUENCE [LARGE SCALE GENOMIC DNA]</scope>
</reference>
<keyword evidence="2" id="KW-0805">Transcription regulation</keyword>
<dbReference type="AlphaFoldDB" id="A0A0S6VX70"/>
<keyword evidence="4" id="KW-0238">DNA-binding</keyword>
<dbReference type="SUPFAM" id="SSF88659">
    <property type="entry name" value="Sigma3 and sigma4 domains of RNA polymerase sigma factors"/>
    <property type="match status" value="1"/>
</dbReference>
<proteinExistence type="inferred from homology"/>
<dbReference type="GO" id="GO:0006352">
    <property type="term" value="P:DNA-templated transcription initiation"/>
    <property type="evidence" value="ECO:0007669"/>
    <property type="project" value="InterPro"/>
</dbReference>
<evidence type="ECO:0000313" key="7">
    <source>
        <dbReference type="EMBL" id="GAK50607.1"/>
    </source>
</evidence>
<dbReference type="Pfam" id="PF08281">
    <property type="entry name" value="Sigma70_r4_2"/>
    <property type="match status" value="1"/>
</dbReference>
<gene>
    <name evidence="7" type="ORF">U14_01840</name>
</gene>